<organism evidence="2 3">
    <name type="scientific">Rhipicephalus microplus</name>
    <name type="common">Cattle tick</name>
    <name type="synonym">Boophilus microplus</name>
    <dbReference type="NCBI Taxonomy" id="6941"/>
    <lineage>
        <taxon>Eukaryota</taxon>
        <taxon>Metazoa</taxon>
        <taxon>Ecdysozoa</taxon>
        <taxon>Arthropoda</taxon>
        <taxon>Chelicerata</taxon>
        <taxon>Arachnida</taxon>
        <taxon>Acari</taxon>
        <taxon>Parasitiformes</taxon>
        <taxon>Ixodida</taxon>
        <taxon>Ixodoidea</taxon>
        <taxon>Ixodidae</taxon>
        <taxon>Rhipicephalinae</taxon>
        <taxon>Rhipicephalus</taxon>
        <taxon>Boophilus</taxon>
    </lineage>
</organism>
<feature type="compositionally biased region" description="Pro residues" evidence="1">
    <location>
        <begin position="14"/>
        <end position="28"/>
    </location>
</feature>
<feature type="compositionally biased region" description="Low complexity" evidence="1">
    <location>
        <begin position="261"/>
        <end position="276"/>
    </location>
</feature>
<accession>A0A9J6EAG9</accession>
<gene>
    <name evidence="2" type="ORF">HPB51_014321</name>
</gene>
<feature type="region of interest" description="Disordered" evidence="1">
    <location>
        <begin position="194"/>
        <end position="313"/>
    </location>
</feature>
<dbReference type="AlphaFoldDB" id="A0A9J6EAG9"/>
<protein>
    <submittedName>
        <fullName evidence="2">Uncharacterized protein</fullName>
    </submittedName>
</protein>
<feature type="compositionally biased region" description="Polar residues" evidence="1">
    <location>
        <begin position="439"/>
        <end position="448"/>
    </location>
</feature>
<feature type="compositionally biased region" description="Low complexity" evidence="1">
    <location>
        <begin position="403"/>
        <end position="436"/>
    </location>
</feature>
<feature type="compositionally biased region" description="Low complexity" evidence="1">
    <location>
        <begin position="293"/>
        <end position="304"/>
    </location>
</feature>
<reference evidence="2" key="2">
    <citation type="submission" date="2021-09" db="EMBL/GenBank/DDBJ databases">
        <authorList>
            <person name="Jia N."/>
            <person name="Wang J."/>
            <person name="Shi W."/>
            <person name="Du L."/>
            <person name="Sun Y."/>
            <person name="Zhan W."/>
            <person name="Jiang J."/>
            <person name="Wang Q."/>
            <person name="Zhang B."/>
            <person name="Ji P."/>
            <person name="Sakyi L.B."/>
            <person name="Cui X."/>
            <person name="Yuan T."/>
            <person name="Jiang B."/>
            <person name="Yang W."/>
            <person name="Lam T.T.-Y."/>
            <person name="Chang Q."/>
            <person name="Ding S."/>
            <person name="Wang X."/>
            <person name="Zhu J."/>
            <person name="Ruan X."/>
            <person name="Zhao L."/>
            <person name="Wei J."/>
            <person name="Que T."/>
            <person name="Du C."/>
            <person name="Cheng J."/>
            <person name="Dai P."/>
            <person name="Han X."/>
            <person name="Huang E."/>
            <person name="Gao Y."/>
            <person name="Liu J."/>
            <person name="Shao H."/>
            <person name="Ye R."/>
            <person name="Li L."/>
            <person name="Wei W."/>
            <person name="Wang X."/>
            <person name="Wang C."/>
            <person name="Huo Q."/>
            <person name="Li W."/>
            <person name="Guo W."/>
            <person name="Chen H."/>
            <person name="Chen S."/>
            <person name="Zhou L."/>
            <person name="Zhou L."/>
            <person name="Ni X."/>
            <person name="Tian J."/>
            <person name="Zhou Y."/>
            <person name="Sheng Y."/>
            <person name="Liu T."/>
            <person name="Pan Y."/>
            <person name="Xia L."/>
            <person name="Li J."/>
            <person name="Zhao F."/>
            <person name="Cao W."/>
        </authorList>
    </citation>
    <scope>NUCLEOTIDE SEQUENCE</scope>
    <source>
        <strain evidence="2">Rmic-2018</strain>
        <tissue evidence="2">Larvae</tissue>
    </source>
</reference>
<feature type="region of interest" description="Disordered" evidence="1">
    <location>
        <begin position="1"/>
        <end position="37"/>
    </location>
</feature>
<evidence type="ECO:0000313" key="2">
    <source>
        <dbReference type="EMBL" id="KAH8031249.1"/>
    </source>
</evidence>
<proteinExistence type="predicted"/>
<evidence type="ECO:0000313" key="3">
    <source>
        <dbReference type="Proteomes" id="UP000821866"/>
    </source>
</evidence>
<feature type="region of interest" description="Disordered" evidence="1">
    <location>
        <begin position="327"/>
        <end position="478"/>
    </location>
</feature>
<evidence type="ECO:0000256" key="1">
    <source>
        <dbReference type="SAM" id="MobiDB-lite"/>
    </source>
</evidence>
<reference evidence="2" key="1">
    <citation type="journal article" date="2020" name="Cell">
        <title>Large-Scale Comparative Analyses of Tick Genomes Elucidate Their Genetic Diversity and Vector Capacities.</title>
        <authorList>
            <consortium name="Tick Genome and Microbiome Consortium (TIGMIC)"/>
            <person name="Jia N."/>
            <person name="Wang J."/>
            <person name="Shi W."/>
            <person name="Du L."/>
            <person name="Sun Y."/>
            <person name="Zhan W."/>
            <person name="Jiang J.F."/>
            <person name="Wang Q."/>
            <person name="Zhang B."/>
            <person name="Ji P."/>
            <person name="Bell-Sakyi L."/>
            <person name="Cui X.M."/>
            <person name="Yuan T.T."/>
            <person name="Jiang B.G."/>
            <person name="Yang W.F."/>
            <person name="Lam T.T."/>
            <person name="Chang Q.C."/>
            <person name="Ding S.J."/>
            <person name="Wang X.J."/>
            <person name="Zhu J.G."/>
            <person name="Ruan X.D."/>
            <person name="Zhao L."/>
            <person name="Wei J.T."/>
            <person name="Ye R.Z."/>
            <person name="Que T.C."/>
            <person name="Du C.H."/>
            <person name="Zhou Y.H."/>
            <person name="Cheng J.X."/>
            <person name="Dai P.F."/>
            <person name="Guo W.B."/>
            <person name="Han X.H."/>
            <person name="Huang E.J."/>
            <person name="Li L.F."/>
            <person name="Wei W."/>
            <person name="Gao Y.C."/>
            <person name="Liu J.Z."/>
            <person name="Shao H.Z."/>
            <person name="Wang X."/>
            <person name="Wang C.C."/>
            <person name="Yang T.C."/>
            <person name="Huo Q.B."/>
            <person name="Li W."/>
            <person name="Chen H.Y."/>
            <person name="Chen S.E."/>
            <person name="Zhou L.G."/>
            <person name="Ni X.B."/>
            <person name="Tian J.H."/>
            <person name="Sheng Y."/>
            <person name="Liu T."/>
            <person name="Pan Y.S."/>
            <person name="Xia L.Y."/>
            <person name="Li J."/>
            <person name="Zhao F."/>
            <person name="Cao W.C."/>
        </authorList>
    </citation>
    <scope>NUCLEOTIDE SEQUENCE</scope>
    <source>
        <strain evidence="2">Rmic-2018</strain>
    </source>
</reference>
<name>A0A9J6EAG9_RHIMP</name>
<dbReference type="EMBL" id="JABSTU010000005">
    <property type="protein sequence ID" value="KAH8031249.1"/>
    <property type="molecule type" value="Genomic_DNA"/>
</dbReference>
<sequence length="583" mass="63150">MPRTSPNVGELPAGMPPTRRPPLLPTPTLPKTLQREQPANSKELSVRILCLDSGQGPPLALQLRRLLGFSVVVDHVAPADRCEVAVYENPVSEVHVNLQPERLPKDAFMQIVVKWCDWELVQHVLGSGVDRSCRPPEWWLASEELEERCSPYDALVAMEHKYVHVESFALGCLLGYNTFVAHFDSARTVLPGAKTSSSKKFKLGPPVSTKSSKGKKPQPFPRSGCGFSDGDPPTLCCRMSREAGRSKRESALEEKSPANVTTEEPSSSAPPAQPTQRKPTEGLPVTEPTVRGSQAQQPMASAAPDSWAIQADTTAVRFEPSSLLREVLSSQASTSPPQPSNGTVQRRPSAWQGRRTPVMVPVRETPPEPLIPGPQPVVIQIPMPKKEPKGQWTALFTPRGTAEDSGGSTSSAASDPAALSPGSQQSPSNSGSEPPSDASPPQNTSGTHLSPPHKPSTSARPSESFKLDQSDTTPWDRAVEFGEGPFKCGSDVPGKSRVLRLALEGPRHWEPLCKLIERTCSSAQVFYAAVRELHALDLKAVPRPSVPDYGITYALLSVWSESFQVCIRVIMDLTGLDFRLAPP</sequence>
<dbReference type="Proteomes" id="UP000821866">
    <property type="component" value="Chromosome 3"/>
</dbReference>
<keyword evidence="3" id="KW-1185">Reference proteome</keyword>
<comment type="caution">
    <text evidence="2">The sequence shown here is derived from an EMBL/GenBank/DDBJ whole genome shotgun (WGS) entry which is preliminary data.</text>
</comment>
<feature type="compositionally biased region" description="Basic and acidic residues" evidence="1">
    <location>
        <begin position="239"/>
        <end position="256"/>
    </location>
</feature>